<dbReference type="PANTHER" id="PTHR23098">
    <property type="entry name" value="AGAP001331-PA-RELATED"/>
    <property type="match status" value="1"/>
</dbReference>
<feature type="coiled-coil region" evidence="1">
    <location>
        <begin position="187"/>
        <end position="219"/>
    </location>
</feature>
<dbReference type="EMBL" id="JARQWQ010000145">
    <property type="protein sequence ID" value="KAK2548517.1"/>
    <property type="molecule type" value="Genomic_DNA"/>
</dbReference>
<proteinExistence type="predicted"/>
<evidence type="ECO:0000313" key="4">
    <source>
        <dbReference type="EMBL" id="KAK2548517.1"/>
    </source>
</evidence>
<comment type="caution">
    <text evidence="4">The sequence shown here is derived from an EMBL/GenBank/DDBJ whole genome shotgun (WGS) entry which is preliminary data.</text>
</comment>
<dbReference type="PANTHER" id="PTHR23098:SF16">
    <property type="entry name" value="REGULATORY PROTEIN ZESTE"/>
    <property type="match status" value="1"/>
</dbReference>
<reference evidence="4" key="1">
    <citation type="journal article" date="2023" name="G3 (Bethesda)">
        <title>Whole genome assembly and annotation of the endangered Caribbean coral Acropora cervicornis.</title>
        <authorList>
            <person name="Selwyn J.D."/>
            <person name="Vollmer S.V."/>
        </authorList>
    </citation>
    <scope>NUCLEOTIDE SEQUENCE</scope>
    <source>
        <strain evidence="4">K2</strain>
    </source>
</reference>
<dbReference type="InterPro" id="IPR028002">
    <property type="entry name" value="Myb_DNA-bind_5"/>
</dbReference>
<sequence length="231" mass="25595">MDPEENTGNSGEKRKRKPNFMTRELTIITENVVANKGILQSKFTDNVTNKSKNETWKAITEKVNAVGVASRTTYEVKQKWKGLFSTAKREFSQQKKAQRKTGGGPAPGEPSDTSKLIMEVYDNTPGFSGIIGGFESGDVIAEAQPAVAAQADMLETIDMAAPEACSAITEPPRKKEVEQVSGGKRKKKNTEEDLLQLQCETLQLQKETLVLKKRKLELEINQLEMPLSYTT</sequence>
<evidence type="ECO:0000259" key="3">
    <source>
        <dbReference type="Pfam" id="PF13873"/>
    </source>
</evidence>
<dbReference type="AlphaFoldDB" id="A0AAD9PT20"/>
<gene>
    <name evidence="4" type="ORF">P5673_031302</name>
</gene>
<organism evidence="4 5">
    <name type="scientific">Acropora cervicornis</name>
    <name type="common">Staghorn coral</name>
    <dbReference type="NCBI Taxonomy" id="6130"/>
    <lineage>
        <taxon>Eukaryota</taxon>
        <taxon>Metazoa</taxon>
        <taxon>Cnidaria</taxon>
        <taxon>Anthozoa</taxon>
        <taxon>Hexacorallia</taxon>
        <taxon>Scleractinia</taxon>
        <taxon>Astrocoeniina</taxon>
        <taxon>Acroporidae</taxon>
        <taxon>Acropora</taxon>
    </lineage>
</organism>
<dbReference type="GO" id="GO:0005634">
    <property type="term" value="C:nucleus"/>
    <property type="evidence" value="ECO:0007669"/>
    <property type="project" value="TreeGrafter"/>
</dbReference>
<evidence type="ECO:0000313" key="5">
    <source>
        <dbReference type="Proteomes" id="UP001249851"/>
    </source>
</evidence>
<protein>
    <submittedName>
        <fullName evidence="4">t-SNARE domain-containing protein 1</fullName>
    </submittedName>
</protein>
<feature type="compositionally biased region" description="Polar residues" evidence="2">
    <location>
        <begin position="1"/>
        <end position="10"/>
    </location>
</feature>
<dbReference type="Proteomes" id="UP001249851">
    <property type="component" value="Unassembled WGS sequence"/>
</dbReference>
<accession>A0AAD9PT20</accession>
<feature type="region of interest" description="Disordered" evidence="2">
    <location>
        <begin position="89"/>
        <end position="113"/>
    </location>
</feature>
<feature type="region of interest" description="Disordered" evidence="2">
    <location>
        <begin position="1"/>
        <end position="20"/>
    </location>
</feature>
<feature type="domain" description="Myb/SANT-like DNA-binding" evidence="3">
    <location>
        <begin position="16"/>
        <end position="92"/>
    </location>
</feature>
<evidence type="ECO:0000256" key="2">
    <source>
        <dbReference type="SAM" id="MobiDB-lite"/>
    </source>
</evidence>
<keyword evidence="5" id="KW-1185">Reference proteome</keyword>
<evidence type="ECO:0000256" key="1">
    <source>
        <dbReference type="SAM" id="Coils"/>
    </source>
</evidence>
<dbReference type="Pfam" id="PF13873">
    <property type="entry name" value="Myb_DNA-bind_5"/>
    <property type="match status" value="1"/>
</dbReference>
<name>A0AAD9PT20_ACRCE</name>
<reference evidence="4" key="2">
    <citation type="journal article" date="2023" name="Science">
        <title>Genomic signatures of disease resistance in endangered staghorn corals.</title>
        <authorList>
            <person name="Vollmer S.V."/>
            <person name="Selwyn J.D."/>
            <person name="Despard B.A."/>
            <person name="Roesel C.L."/>
        </authorList>
    </citation>
    <scope>NUCLEOTIDE SEQUENCE</scope>
    <source>
        <strain evidence="4">K2</strain>
    </source>
</reference>
<keyword evidence="1" id="KW-0175">Coiled coil</keyword>